<keyword evidence="11 17" id="KW-0808">Transferase</keyword>
<feature type="domain" description="Phosphotransferase system enzyme I N-terminal" evidence="23">
    <location>
        <begin position="3"/>
        <end position="127"/>
    </location>
</feature>
<feature type="binding site" evidence="19">
    <location>
        <position position="297"/>
    </location>
    <ligand>
        <name>phosphoenolpyruvate</name>
        <dbReference type="ChEBI" id="CHEBI:58702"/>
    </ligand>
</feature>
<proteinExistence type="inferred from homology"/>
<evidence type="ECO:0000256" key="13">
    <source>
        <dbReference type="ARBA" id="ARBA00022723"/>
    </source>
</evidence>
<comment type="cofactor">
    <cofactor evidence="2 17 20">
        <name>Mg(2+)</name>
        <dbReference type="ChEBI" id="CHEBI:18420"/>
    </cofactor>
</comment>
<evidence type="ECO:0000256" key="7">
    <source>
        <dbReference type="ARBA" id="ARBA00016544"/>
    </source>
</evidence>
<comment type="caution">
    <text evidence="24">The sequence shown here is derived from an EMBL/GenBank/DDBJ whole genome shotgun (WGS) entry which is preliminary data.</text>
</comment>
<dbReference type="GO" id="GO:0005737">
    <property type="term" value="C:cytoplasm"/>
    <property type="evidence" value="ECO:0007669"/>
    <property type="project" value="UniProtKB-SubCell"/>
</dbReference>
<dbReference type="EC" id="2.7.3.9" evidence="6 17"/>
<sequence>MLKGIPVSEGIAKGIAVCIKSEDKSENKQCIYKKAEDKDQESRRFNTSLQSFLEDTQESVNKLKKRGMEKESGILKSHMEIVKDPSVISKINEEIENGCCAEEAVDKTMGFFADIFEATGDELTMQRAADIRDVNKSLRDKLTKSESADLSNIPKGSVIIVDELTPSMAVYIDPEKVTGIIAESGGYTSHSAILSRALGIPAVLSVPEALLKINDGDELIVDGTTGDVIKDPTDADEAEYMKKAEDFKKHKELLREFSGKPSMTLCGEKKDVFANIGNAADAEKARSDDAEGIGLFRTEFLYMDRDSAPGEEEQLEAYRKAADIFAPAPVIIRTLDVGGDKNIPYMHMGKEDNPFMGFRAVRYCLENQSLFKTQIRALLRANTQGNIRIMLPMVTNLCEIRDVRDMINKCCEELKAEGKEFNSNVCLGIMIETPAAAVTADILAGEADFFSIGTNDLTGYMMSADRGNAKVSYLYKAYQPAVLRMIKFICESAHKAGIPVGMCGEAAADTILTPCLIAFGLDEFSVDSGKVLETRKNISMWSFNEAVEVSEKAMALHTAEETEQYLNSVKR</sequence>
<dbReference type="PANTHER" id="PTHR46244">
    <property type="entry name" value="PHOSPHOENOLPYRUVATE-PROTEIN PHOSPHOTRANSFERASE"/>
    <property type="match status" value="1"/>
</dbReference>
<evidence type="ECO:0000313" key="24">
    <source>
        <dbReference type="EMBL" id="MBC8568145.1"/>
    </source>
</evidence>
<dbReference type="InterPro" id="IPR018274">
    <property type="entry name" value="PEP_util_AS"/>
</dbReference>
<dbReference type="SUPFAM" id="SSF51621">
    <property type="entry name" value="Phosphoenolpyruvate/pyruvate domain"/>
    <property type="match status" value="1"/>
</dbReference>
<keyword evidence="10 17" id="KW-0762">Sugar transport</keyword>
<evidence type="ECO:0000259" key="22">
    <source>
        <dbReference type="Pfam" id="PF02896"/>
    </source>
</evidence>
<evidence type="ECO:0000256" key="14">
    <source>
        <dbReference type="ARBA" id="ARBA00022777"/>
    </source>
</evidence>
<keyword evidence="8 17" id="KW-0813">Transport</keyword>
<dbReference type="InterPro" id="IPR015813">
    <property type="entry name" value="Pyrv/PenolPyrv_kinase-like_dom"/>
</dbReference>
<evidence type="ECO:0000256" key="19">
    <source>
        <dbReference type="PIRSR" id="PIRSR000732-2"/>
    </source>
</evidence>
<dbReference type="InterPro" id="IPR006318">
    <property type="entry name" value="PTS_EI-like"/>
</dbReference>
<keyword evidence="12 17" id="KW-0598">Phosphotransferase system</keyword>
<dbReference type="InterPro" id="IPR040442">
    <property type="entry name" value="Pyrv_kinase-like_dom_sf"/>
</dbReference>
<feature type="binding site" evidence="19">
    <location>
        <begin position="455"/>
        <end position="456"/>
    </location>
    <ligand>
        <name>phosphoenolpyruvate</name>
        <dbReference type="ChEBI" id="CHEBI:58702"/>
    </ligand>
</feature>
<keyword evidence="25" id="KW-1185">Reference proteome</keyword>
<protein>
    <recommendedName>
        <fullName evidence="7 17">Phosphoenolpyruvate-protein phosphotransferase</fullName>
        <ecNumber evidence="6 17">2.7.3.9</ecNumber>
    </recommendedName>
    <alternativeName>
        <fullName evidence="16 17">Phosphotransferase system, enzyme I</fullName>
    </alternativeName>
</protein>
<evidence type="ECO:0000313" key="25">
    <source>
        <dbReference type="Proteomes" id="UP000610862"/>
    </source>
</evidence>
<feature type="binding site" evidence="19">
    <location>
        <position position="333"/>
    </location>
    <ligand>
        <name>phosphoenolpyruvate</name>
        <dbReference type="ChEBI" id="CHEBI:58702"/>
    </ligand>
</feature>
<comment type="similarity">
    <text evidence="5 17">Belongs to the PEP-utilizing enzyme family.</text>
</comment>
<dbReference type="InterPro" id="IPR050499">
    <property type="entry name" value="PEP-utilizing_PTS_enzyme"/>
</dbReference>
<dbReference type="GO" id="GO:0008965">
    <property type="term" value="F:phosphoenolpyruvate-protein phosphotransferase activity"/>
    <property type="evidence" value="ECO:0007669"/>
    <property type="project" value="UniProtKB-EC"/>
</dbReference>
<dbReference type="GO" id="GO:0016301">
    <property type="term" value="F:kinase activity"/>
    <property type="evidence" value="ECO:0007669"/>
    <property type="project" value="UniProtKB-KW"/>
</dbReference>
<feature type="binding site" evidence="20">
    <location>
        <position position="432"/>
    </location>
    <ligand>
        <name>Mg(2+)</name>
        <dbReference type="ChEBI" id="CHEBI:18420"/>
    </ligand>
</feature>
<dbReference type="GO" id="GO:0009401">
    <property type="term" value="P:phosphoenolpyruvate-dependent sugar phosphotransferase system"/>
    <property type="evidence" value="ECO:0007669"/>
    <property type="project" value="UniProtKB-KW"/>
</dbReference>
<evidence type="ECO:0000256" key="8">
    <source>
        <dbReference type="ARBA" id="ARBA00022448"/>
    </source>
</evidence>
<dbReference type="Proteomes" id="UP000610862">
    <property type="component" value="Unassembled WGS sequence"/>
</dbReference>
<comment type="function">
    <text evidence="3 17">General (non sugar-specific) component of the phosphoenolpyruvate-dependent sugar phosphotransferase system (sugar PTS). This major carbohydrate active-transport system catalyzes the phosphorylation of incoming sugar substrates concomitantly with their translocation across the cell membrane. Enzyme I transfers the phosphoryl group from phosphoenolpyruvate (PEP) to the phosphoryl carrier protein (HPr).</text>
</comment>
<evidence type="ECO:0000256" key="15">
    <source>
        <dbReference type="ARBA" id="ARBA00022842"/>
    </source>
</evidence>
<evidence type="ECO:0000256" key="3">
    <source>
        <dbReference type="ARBA" id="ARBA00002728"/>
    </source>
</evidence>
<dbReference type="RefSeq" id="WP_177267639.1">
    <property type="nucleotide sequence ID" value="NZ_JACRTA010000001.1"/>
</dbReference>
<evidence type="ECO:0000256" key="6">
    <source>
        <dbReference type="ARBA" id="ARBA00012232"/>
    </source>
</evidence>
<keyword evidence="15 17" id="KW-0460">Magnesium</keyword>
<feature type="binding site" evidence="20">
    <location>
        <position position="456"/>
    </location>
    <ligand>
        <name>Mg(2+)</name>
        <dbReference type="ChEBI" id="CHEBI:18420"/>
    </ligand>
</feature>
<keyword evidence="14 17" id="KW-0418">Kinase</keyword>
<dbReference type="Gene3D" id="3.50.30.10">
    <property type="entry name" value="Phosphohistidine domain"/>
    <property type="match status" value="1"/>
</dbReference>
<dbReference type="InterPro" id="IPR036637">
    <property type="entry name" value="Phosphohistidine_dom_sf"/>
</dbReference>
<dbReference type="SUPFAM" id="SSF52009">
    <property type="entry name" value="Phosphohistidine domain"/>
    <property type="match status" value="1"/>
</dbReference>
<keyword evidence="13 17" id="KW-0479">Metal-binding</keyword>
<gene>
    <name evidence="24" type="primary">ptsP</name>
    <name evidence="24" type="ORF">H8692_05095</name>
</gene>
<dbReference type="SUPFAM" id="SSF47831">
    <property type="entry name" value="Enzyme I of the PEP:sugar phosphotransferase system HPr-binding (sub)domain"/>
    <property type="match status" value="1"/>
</dbReference>
<dbReference type="InterPro" id="IPR008279">
    <property type="entry name" value="PEP-util_enz_mobile_dom"/>
</dbReference>
<comment type="subcellular location">
    <subcellularLocation>
        <location evidence="4 17">Cytoplasm</location>
    </subcellularLocation>
</comment>
<evidence type="ECO:0000256" key="4">
    <source>
        <dbReference type="ARBA" id="ARBA00004496"/>
    </source>
</evidence>
<dbReference type="GO" id="GO:0046872">
    <property type="term" value="F:metal ion binding"/>
    <property type="evidence" value="ECO:0007669"/>
    <property type="project" value="UniProtKB-KW"/>
</dbReference>
<feature type="binding site" evidence="19">
    <location>
        <position position="466"/>
    </location>
    <ligand>
        <name>phosphoenolpyruvate</name>
        <dbReference type="ChEBI" id="CHEBI:58702"/>
    </ligand>
</feature>
<evidence type="ECO:0000256" key="12">
    <source>
        <dbReference type="ARBA" id="ARBA00022683"/>
    </source>
</evidence>
<dbReference type="Pfam" id="PF00391">
    <property type="entry name" value="PEP-utilizers"/>
    <property type="match status" value="1"/>
</dbReference>
<evidence type="ECO:0000256" key="20">
    <source>
        <dbReference type="PIRSR" id="PIRSR000732-3"/>
    </source>
</evidence>
<evidence type="ECO:0000256" key="18">
    <source>
        <dbReference type="PIRSR" id="PIRSR000732-1"/>
    </source>
</evidence>
<dbReference type="Gene3D" id="1.10.274.10">
    <property type="entry name" value="PtsI, HPr-binding domain"/>
    <property type="match status" value="1"/>
</dbReference>
<evidence type="ECO:0000256" key="10">
    <source>
        <dbReference type="ARBA" id="ARBA00022597"/>
    </source>
</evidence>
<dbReference type="PROSITE" id="PS00370">
    <property type="entry name" value="PEP_ENZYMES_PHOS_SITE"/>
    <property type="match status" value="1"/>
</dbReference>
<name>A0A926E5E6_9FIRM</name>
<evidence type="ECO:0000256" key="11">
    <source>
        <dbReference type="ARBA" id="ARBA00022679"/>
    </source>
</evidence>
<organism evidence="24 25">
    <name type="scientific">Lentihominibacter hominis</name>
    <dbReference type="NCBI Taxonomy" id="2763645"/>
    <lineage>
        <taxon>Bacteria</taxon>
        <taxon>Bacillati</taxon>
        <taxon>Bacillota</taxon>
        <taxon>Clostridia</taxon>
        <taxon>Peptostreptococcales</taxon>
        <taxon>Anaerovoracaceae</taxon>
        <taxon>Lentihominibacter</taxon>
    </lineage>
</organism>
<dbReference type="InterPro" id="IPR036618">
    <property type="entry name" value="PtsI_HPr-bd_sf"/>
</dbReference>
<feature type="domain" description="PEP-utilising enzyme mobile" evidence="21">
    <location>
        <begin position="153"/>
        <end position="226"/>
    </location>
</feature>
<dbReference type="Pfam" id="PF05524">
    <property type="entry name" value="PEP-utilisers_N"/>
    <property type="match status" value="1"/>
</dbReference>
<dbReference type="NCBIfam" id="TIGR01417">
    <property type="entry name" value="PTS_I_fam"/>
    <property type="match status" value="1"/>
</dbReference>
<dbReference type="EMBL" id="JACRTA010000001">
    <property type="protein sequence ID" value="MBC8568145.1"/>
    <property type="molecule type" value="Genomic_DNA"/>
</dbReference>
<evidence type="ECO:0000256" key="5">
    <source>
        <dbReference type="ARBA" id="ARBA00007837"/>
    </source>
</evidence>
<comment type="catalytic activity">
    <reaction evidence="1 17">
        <text>L-histidyl-[protein] + phosphoenolpyruvate = N(pros)-phospho-L-histidyl-[protein] + pyruvate</text>
        <dbReference type="Rhea" id="RHEA:23880"/>
        <dbReference type="Rhea" id="RHEA-COMP:9745"/>
        <dbReference type="Rhea" id="RHEA-COMP:9746"/>
        <dbReference type="ChEBI" id="CHEBI:15361"/>
        <dbReference type="ChEBI" id="CHEBI:29979"/>
        <dbReference type="ChEBI" id="CHEBI:58702"/>
        <dbReference type="ChEBI" id="CHEBI:64837"/>
        <dbReference type="EC" id="2.7.3.9"/>
    </reaction>
</comment>
<evidence type="ECO:0000256" key="2">
    <source>
        <dbReference type="ARBA" id="ARBA00001946"/>
    </source>
</evidence>
<evidence type="ECO:0000259" key="23">
    <source>
        <dbReference type="Pfam" id="PF05524"/>
    </source>
</evidence>
<reference evidence="24" key="1">
    <citation type="submission" date="2020-08" db="EMBL/GenBank/DDBJ databases">
        <title>Genome public.</title>
        <authorList>
            <person name="Liu C."/>
            <person name="Sun Q."/>
        </authorList>
    </citation>
    <scope>NUCLEOTIDE SEQUENCE</scope>
    <source>
        <strain evidence="24">NSJ-24</strain>
    </source>
</reference>
<evidence type="ECO:0000259" key="21">
    <source>
        <dbReference type="Pfam" id="PF00391"/>
    </source>
</evidence>
<dbReference type="PANTHER" id="PTHR46244:SF3">
    <property type="entry name" value="PHOSPHOENOLPYRUVATE-PROTEIN PHOSPHOTRANSFERASE"/>
    <property type="match status" value="1"/>
</dbReference>
<evidence type="ECO:0000256" key="1">
    <source>
        <dbReference type="ARBA" id="ARBA00000683"/>
    </source>
</evidence>
<dbReference type="PIRSF" id="PIRSF000732">
    <property type="entry name" value="PTS_enzyme_I"/>
    <property type="match status" value="1"/>
</dbReference>
<evidence type="ECO:0000256" key="16">
    <source>
        <dbReference type="ARBA" id="ARBA00033235"/>
    </source>
</evidence>
<feature type="active site" description="Tele-phosphohistidine intermediate" evidence="18">
    <location>
        <position position="190"/>
    </location>
</feature>
<feature type="domain" description="PEP-utilising enzyme C-terminal" evidence="22">
    <location>
        <begin position="254"/>
        <end position="539"/>
    </location>
</feature>
<dbReference type="InterPro" id="IPR024692">
    <property type="entry name" value="PTS_EI"/>
</dbReference>
<feature type="active site" description="Proton donor" evidence="18">
    <location>
        <position position="503"/>
    </location>
</feature>
<accession>A0A926E5E6</accession>
<dbReference type="InterPro" id="IPR000121">
    <property type="entry name" value="PEP_util_C"/>
</dbReference>
<evidence type="ECO:0000256" key="9">
    <source>
        <dbReference type="ARBA" id="ARBA00022490"/>
    </source>
</evidence>
<dbReference type="InterPro" id="IPR008731">
    <property type="entry name" value="PTS_EIN"/>
</dbReference>
<evidence type="ECO:0000256" key="17">
    <source>
        <dbReference type="PIRNR" id="PIRNR000732"/>
    </source>
</evidence>
<dbReference type="Gene3D" id="3.20.20.60">
    <property type="entry name" value="Phosphoenolpyruvate-binding domains"/>
    <property type="match status" value="1"/>
</dbReference>
<dbReference type="AlphaFoldDB" id="A0A926E5E6"/>
<dbReference type="Pfam" id="PF02896">
    <property type="entry name" value="PEP-utilizers_C"/>
    <property type="match status" value="1"/>
</dbReference>
<keyword evidence="9 17" id="KW-0963">Cytoplasm</keyword>
<dbReference type="PRINTS" id="PR01736">
    <property type="entry name" value="PHPHTRNFRASE"/>
</dbReference>